<proteinExistence type="inferred from homology"/>
<comment type="similarity">
    <text evidence="1">Belongs to the 'phage' integrase family.</text>
</comment>
<evidence type="ECO:0000256" key="4">
    <source>
        <dbReference type="PROSITE-ProRule" id="PRU01248"/>
    </source>
</evidence>
<dbReference type="STRING" id="1884432.SAMN05518683_1413"/>
<dbReference type="EMBL" id="FOXD01000041">
    <property type="protein sequence ID" value="SFQ42369.1"/>
    <property type="molecule type" value="Genomic_DNA"/>
</dbReference>
<dbReference type="InterPro" id="IPR011010">
    <property type="entry name" value="DNA_brk_join_enz"/>
</dbReference>
<dbReference type="GO" id="GO:0006310">
    <property type="term" value="P:DNA recombination"/>
    <property type="evidence" value="ECO:0007669"/>
    <property type="project" value="UniProtKB-KW"/>
</dbReference>
<dbReference type="InterPro" id="IPR050090">
    <property type="entry name" value="Tyrosine_recombinase_XerCD"/>
</dbReference>
<protein>
    <submittedName>
        <fullName evidence="7">Integrase/recombinase XerC</fullName>
    </submittedName>
</protein>
<evidence type="ECO:0000256" key="3">
    <source>
        <dbReference type="ARBA" id="ARBA00023172"/>
    </source>
</evidence>
<dbReference type="InterPro" id="IPR025269">
    <property type="entry name" value="SAM-like_dom"/>
</dbReference>
<evidence type="ECO:0000256" key="2">
    <source>
        <dbReference type="ARBA" id="ARBA00023125"/>
    </source>
</evidence>
<evidence type="ECO:0000313" key="8">
    <source>
        <dbReference type="Proteomes" id="UP000198892"/>
    </source>
</evidence>
<dbReference type="InterPro" id="IPR002104">
    <property type="entry name" value="Integrase_catalytic"/>
</dbReference>
<keyword evidence="8" id="KW-1185">Reference proteome</keyword>
<dbReference type="Gene3D" id="1.10.443.10">
    <property type="entry name" value="Intergrase catalytic core"/>
    <property type="match status" value="1"/>
</dbReference>
<dbReference type="OrthoDB" id="974902at2"/>
<dbReference type="AlphaFoldDB" id="A0A1I5YDT2"/>
<dbReference type="InterPro" id="IPR044068">
    <property type="entry name" value="CB"/>
</dbReference>
<dbReference type="Gene3D" id="1.10.150.130">
    <property type="match status" value="1"/>
</dbReference>
<dbReference type="Pfam" id="PF00589">
    <property type="entry name" value="Phage_integrase"/>
    <property type="match status" value="1"/>
</dbReference>
<feature type="domain" description="Tyr recombinase" evidence="5">
    <location>
        <begin position="125"/>
        <end position="302"/>
    </location>
</feature>
<accession>A0A1I5YDT2</accession>
<keyword evidence="3" id="KW-0233">DNA recombination</keyword>
<dbReference type="RefSeq" id="WP_093339903.1">
    <property type="nucleotide sequence ID" value="NZ_FOXD01000041.1"/>
</dbReference>
<dbReference type="Proteomes" id="UP000198892">
    <property type="component" value="Unassembled WGS sequence"/>
</dbReference>
<dbReference type="InterPro" id="IPR010998">
    <property type="entry name" value="Integrase_recombinase_N"/>
</dbReference>
<feature type="domain" description="Core-binding (CB)" evidence="6">
    <location>
        <begin position="9"/>
        <end position="104"/>
    </location>
</feature>
<evidence type="ECO:0000259" key="6">
    <source>
        <dbReference type="PROSITE" id="PS51900"/>
    </source>
</evidence>
<reference evidence="8" key="1">
    <citation type="submission" date="2016-10" db="EMBL/GenBank/DDBJ databases">
        <authorList>
            <person name="Varghese N."/>
            <person name="Submissions S."/>
        </authorList>
    </citation>
    <scope>NUCLEOTIDE SEQUENCE [LARGE SCALE GENOMIC DNA]</scope>
    <source>
        <strain evidence="8">S7</strain>
    </source>
</reference>
<dbReference type="PROSITE" id="PS51898">
    <property type="entry name" value="TYR_RECOMBINASE"/>
    <property type="match status" value="1"/>
</dbReference>
<gene>
    <name evidence="7" type="ORF">SAMN05518683_1413</name>
</gene>
<dbReference type="PANTHER" id="PTHR30349">
    <property type="entry name" value="PHAGE INTEGRASE-RELATED"/>
    <property type="match status" value="1"/>
</dbReference>
<dbReference type="GO" id="GO:0015074">
    <property type="term" value="P:DNA integration"/>
    <property type="evidence" value="ECO:0007669"/>
    <property type="project" value="InterPro"/>
</dbReference>
<dbReference type="GO" id="GO:0003677">
    <property type="term" value="F:DNA binding"/>
    <property type="evidence" value="ECO:0007669"/>
    <property type="project" value="UniProtKB-UniRule"/>
</dbReference>
<dbReference type="SUPFAM" id="SSF56349">
    <property type="entry name" value="DNA breaking-rejoining enzymes"/>
    <property type="match status" value="1"/>
</dbReference>
<keyword evidence="2 4" id="KW-0238">DNA-binding</keyword>
<dbReference type="PROSITE" id="PS51900">
    <property type="entry name" value="CB"/>
    <property type="match status" value="1"/>
</dbReference>
<organism evidence="7 8">
    <name type="scientific">Salibacterium halotolerans</name>
    <dbReference type="NCBI Taxonomy" id="1884432"/>
    <lineage>
        <taxon>Bacteria</taxon>
        <taxon>Bacillati</taxon>
        <taxon>Bacillota</taxon>
        <taxon>Bacilli</taxon>
        <taxon>Bacillales</taxon>
        <taxon>Bacillaceae</taxon>
    </lineage>
</organism>
<name>A0A1I5YDT2_9BACI</name>
<dbReference type="PANTHER" id="PTHR30349:SF64">
    <property type="entry name" value="PROPHAGE INTEGRASE INTD-RELATED"/>
    <property type="match status" value="1"/>
</dbReference>
<dbReference type="Pfam" id="PF13102">
    <property type="entry name" value="Phage_int_SAM_5"/>
    <property type="match status" value="1"/>
</dbReference>
<sequence length="307" mass="36026">MGQAPLISSDAEDWIQKFIYDLKSNEDLSSKTLKQYSGDLRHLANWTETTWNRHQDKDISFCPTQMTTPTIGRYREFMQTVQSLRPATINRRLNTVKRFVEWAFEKKIIAMNVAKPIKLVPEEKTSPRQMTDKEEHILITTVQNRSLRDYTLILLMLHTGLRSMELCLLQRRDIIIGKRSGRLMVRSGKRNKQREVPLNATIRHGLNHFFSENDFSQKDYLFCSKKTGNHLGERALRHIIQKYMRLAGLEGLSAHDLRHRFGYVMAERTPLHRLAQIMGHDSLDTTMTYIRATREDLQKEVEKIAWQ</sequence>
<dbReference type="InterPro" id="IPR013762">
    <property type="entry name" value="Integrase-like_cat_sf"/>
</dbReference>
<evidence type="ECO:0000259" key="5">
    <source>
        <dbReference type="PROSITE" id="PS51898"/>
    </source>
</evidence>
<evidence type="ECO:0000256" key="1">
    <source>
        <dbReference type="ARBA" id="ARBA00008857"/>
    </source>
</evidence>
<evidence type="ECO:0000313" key="7">
    <source>
        <dbReference type="EMBL" id="SFQ42369.1"/>
    </source>
</evidence>